<reference evidence="3" key="1">
    <citation type="submission" date="2018-11" db="EMBL/GenBank/DDBJ databases">
        <title>Genome sequencing of a novel mesophilic and cellulolytic organism within the genus Hungateiclostridium.</title>
        <authorList>
            <person name="Rettenmaier R."/>
            <person name="Liebl W."/>
            <person name="Zverlov V."/>
        </authorList>
    </citation>
    <scope>NUCLEOTIDE SEQUENCE [LARGE SCALE GENOMIC DNA]</scope>
    <source>
        <strain evidence="3">N2K1</strain>
    </source>
</reference>
<evidence type="ECO:0000259" key="1">
    <source>
        <dbReference type="Pfam" id="PF00550"/>
    </source>
</evidence>
<dbReference type="Proteomes" id="UP000289166">
    <property type="component" value="Unassembled WGS sequence"/>
</dbReference>
<name>A0A4Q0I4F7_9FIRM</name>
<dbReference type="RefSeq" id="WP_069194333.1">
    <property type="nucleotide sequence ID" value="NZ_RLII01000008.1"/>
</dbReference>
<dbReference type="AlphaFoldDB" id="A0A4Q0I4F7"/>
<dbReference type="Gene3D" id="1.10.1200.10">
    <property type="entry name" value="ACP-like"/>
    <property type="match status" value="1"/>
</dbReference>
<accession>A0A4Q0I4F7</accession>
<keyword evidence="3" id="KW-1185">Reference proteome</keyword>
<comment type="caution">
    <text evidence="2">The sequence shown here is derived from an EMBL/GenBank/DDBJ whole genome shotgun (WGS) entry which is preliminary data.</text>
</comment>
<dbReference type="InterPro" id="IPR009081">
    <property type="entry name" value="PP-bd_ACP"/>
</dbReference>
<sequence>MNYDDIYGKAKELIADYLKVDESEITPETNLVDDLCADSIALVELGFRFSETFSVPMIDSKPDLFIMDNIIKFILDKTSEK</sequence>
<proteinExistence type="predicted"/>
<feature type="domain" description="Carrier" evidence="1">
    <location>
        <begin position="11"/>
        <end position="56"/>
    </location>
</feature>
<dbReference type="OrthoDB" id="9804551at2"/>
<evidence type="ECO:0000313" key="2">
    <source>
        <dbReference type="EMBL" id="RXE59180.1"/>
    </source>
</evidence>
<protein>
    <submittedName>
        <fullName evidence="2">Acyl carrier protein</fullName>
    </submittedName>
</protein>
<evidence type="ECO:0000313" key="3">
    <source>
        <dbReference type="Proteomes" id="UP000289166"/>
    </source>
</evidence>
<dbReference type="InterPro" id="IPR036736">
    <property type="entry name" value="ACP-like_sf"/>
</dbReference>
<dbReference type="SUPFAM" id="SSF47336">
    <property type="entry name" value="ACP-like"/>
    <property type="match status" value="1"/>
</dbReference>
<dbReference type="Pfam" id="PF00550">
    <property type="entry name" value="PP-binding"/>
    <property type="match status" value="1"/>
</dbReference>
<organism evidence="2 3">
    <name type="scientific">Acetivibrio mesophilus</name>
    <dbReference type="NCBI Taxonomy" id="2487273"/>
    <lineage>
        <taxon>Bacteria</taxon>
        <taxon>Bacillati</taxon>
        <taxon>Bacillota</taxon>
        <taxon>Clostridia</taxon>
        <taxon>Eubacteriales</taxon>
        <taxon>Oscillospiraceae</taxon>
        <taxon>Acetivibrio</taxon>
    </lineage>
</organism>
<dbReference type="EMBL" id="RLII01000008">
    <property type="protein sequence ID" value="RXE59180.1"/>
    <property type="molecule type" value="Genomic_DNA"/>
</dbReference>
<gene>
    <name evidence="2" type="ORF">EFD62_08520</name>
</gene>